<keyword evidence="1" id="KW-0812">Transmembrane</keyword>
<dbReference type="EMBL" id="CP095749">
    <property type="protein sequence ID" value="WEB39259.1"/>
    <property type="molecule type" value="Genomic_DNA"/>
</dbReference>
<evidence type="ECO:0000256" key="1">
    <source>
        <dbReference type="SAM" id="Phobius"/>
    </source>
</evidence>
<keyword evidence="1" id="KW-0472">Membrane</keyword>
<name>A0ABY8A3K0_9ACTN</name>
<dbReference type="RefSeq" id="WP_275306867.1">
    <property type="nucleotide sequence ID" value="NZ_CP095749.1"/>
</dbReference>
<keyword evidence="1" id="KW-1133">Transmembrane helix</keyword>
<gene>
    <name evidence="2" type="ORF">MOV08_08215</name>
</gene>
<organism evidence="2 3">
    <name type="scientific">Streptomyces yunnanensis</name>
    <dbReference type="NCBI Taxonomy" id="156453"/>
    <lineage>
        <taxon>Bacteria</taxon>
        <taxon>Bacillati</taxon>
        <taxon>Actinomycetota</taxon>
        <taxon>Actinomycetes</taxon>
        <taxon>Kitasatosporales</taxon>
        <taxon>Streptomycetaceae</taxon>
        <taxon>Streptomyces</taxon>
    </lineage>
</organism>
<evidence type="ECO:0000313" key="2">
    <source>
        <dbReference type="EMBL" id="WEB39259.1"/>
    </source>
</evidence>
<accession>A0ABY8A3K0</accession>
<protein>
    <submittedName>
        <fullName evidence="2">Uncharacterized protein</fullName>
    </submittedName>
</protein>
<feature type="transmembrane region" description="Helical" evidence="1">
    <location>
        <begin position="40"/>
        <end position="61"/>
    </location>
</feature>
<proteinExistence type="predicted"/>
<reference evidence="2 3" key="1">
    <citation type="submission" date="2022-03" db="EMBL/GenBank/DDBJ databases">
        <title>Streptomyces yunnanensis P86,complete genome.</title>
        <authorList>
            <person name="Chen S."/>
            <person name="Zhang Q."/>
        </authorList>
    </citation>
    <scope>NUCLEOTIDE SEQUENCE [LARGE SCALE GENOMIC DNA]</scope>
    <source>
        <strain evidence="2 3">P86</strain>
    </source>
</reference>
<feature type="transmembrane region" description="Helical" evidence="1">
    <location>
        <begin position="7"/>
        <end position="25"/>
    </location>
</feature>
<dbReference type="Proteomes" id="UP001218629">
    <property type="component" value="Chromosome"/>
</dbReference>
<keyword evidence="3" id="KW-1185">Reference proteome</keyword>
<evidence type="ECO:0000313" key="3">
    <source>
        <dbReference type="Proteomes" id="UP001218629"/>
    </source>
</evidence>
<sequence>MRLMSAGCWVGATCPIYLGVGLMNWSENINQRAFHLSGSLIQAAAILLVVLGSSVTAVFGVKSSPTTSRRKPQ</sequence>